<reference evidence="3" key="1">
    <citation type="submission" date="2013-09" db="EMBL/GenBank/DDBJ databases">
        <title>The Genome Sequence of Anopheles culicifacies species A.</title>
        <authorList>
            <consortium name="The Broad Institute Genomics Platform"/>
            <person name="Neafsey D.E."/>
            <person name="Besansky N."/>
            <person name="Howell P."/>
            <person name="Walton C."/>
            <person name="Young S.K."/>
            <person name="Zeng Q."/>
            <person name="Gargeya S."/>
            <person name="Fitzgerald M."/>
            <person name="Haas B."/>
            <person name="Abouelleil A."/>
            <person name="Allen A.W."/>
            <person name="Alvarado L."/>
            <person name="Arachchi H.M."/>
            <person name="Berlin A.M."/>
            <person name="Chapman S.B."/>
            <person name="Gainer-Dewar J."/>
            <person name="Goldberg J."/>
            <person name="Griggs A."/>
            <person name="Gujja S."/>
            <person name="Hansen M."/>
            <person name="Howarth C."/>
            <person name="Imamovic A."/>
            <person name="Ireland A."/>
            <person name="Larimer J."/>
            <person name="McCowan C."/>
            <person name="Murphy C."/>
            <person name="Pearson M."/>
            <person name="Poon T.W."/>
            <person name="Priest M."/>
            <person name="Roberts A."/>
            <person name="Saif S."/>
            <person name="Shea T."/>
            <person name="Sisk P."/>
            <person name="Sykes S."/>
            <person name="Wortman J."/>
            <person name="Nusbaum C."/>
            <person name="Birren B."/>
        </authorList>
    </citation>
    <scope>NUCLEOTIDE SEQUENCE [LARGE SCALE GENOMIC DNA]</scope>
    <source>
        <strain evidence="3">A-37</strain>
    </source>
</reference>
<dbReference type="EnsemblMetazoa" id="ACUA002796-RA">
    <property type="protein sequence ID" value="ACUA002796-PA"/>
    <property type="gene ID" value="ACUA002796"/>
</dbReference>
<accession>A0A182LV85</accession>
<keyword evidence="3" id="KW-1185">Reference proteome</keyword>
<evidence type="ECO:0000313" key="3">
    <source>
        <dbReference type="Proteomes" id="UP000075883"/>
    </source>
</evidence>
<reference evidence="2" key="2">
    <citation type="submission" date="2020-05" db="UniProtKB">
        <authorList>
            <consortium name="EnsemblMetazoa"/>
        </authorList>
    </citation>
    <scope>IDENTIFICATION</scope>
    <source>
        <strain evidence="2">A-37</strain>
    </source>
</reference>
<dbReference type="VEuPathDB" id="VectorBase:ACUA002796"/>
<dbReference type="Proteomes" id="UP000075883">
    <property type="component" value="Unassembled WGS sequence"/>
</dbReference>
<organism evidence="2 3">
    <name type="scientific">Anopheles culicifacies</name>
    <dbReference type="NCBI Taxonomy" id="139723"/>
    <lineage>
        <taxon>Eukaryota</taxon>
        <taxon>Metazoa</taxon>
        <taxon>Ecdysozoa</taxon>
        <taxon>Arthropoda</taxon>
        <taxon>Hexapoda</taxon>
        <taxon>Insecta</taxon>
        <taxon>Pterygota</taxon>
        <taxon>Neoptera</taxon>
        <taxon>Endopterygota</taxon>
        <taxon>Diptera</taxon>
        <taxon>Nematocera</taxon>
        <taxon>Culicoidea</taxon>
        <taxon>Culicidae</taxon>
        <taxon>Anophelinae</taxon>
        <taxon>Anopheles</taxon>
        <taxon>culicifacies species complex</taxon>
    </lineage>
</organism>
<protein>
    <submittedName>
        <fullName evidence="2">Uncharacterized protein</fullName>
    </submittedName>
</protein>
<feature type="signal peptide" evidence="1">
    <location>
        <begin position="1"/>
        <end position="22"/>
    </location>
</feature>
<dbReference type="STRING" id="139723.A0A182LV85"/>
<evidence type="ECO:0000313" key="2">
    <source>
        <dbReference type="EnsemblMetazoa" id="ACUA002796-PA"/>
    </source>
</evidence>
<feature type="chain" id="PRO_5008127618" evidence="1">
    <location>
        <begin position="23"/>
        <end position="432"/>
    </location>
</feature>
<name>A0A182LV85_9DIPT</name>
<dbReference type="AlphaFoldDB" id="A0A182LV85"/>
<evidence type="ECO:0000256" key="1">
    <source>
        <dbReference type="SAM" id="SignalP"/>
    </source>
</evidence>
<proteinExistence type="predicted"/>
<dbReference type="EMBL" id="AXCM01016513">
    <property type="status" value="NOT_ANNOTATED_CDS"/>
    <property type="molecule type" value="Genomic_DNA"/>
</dbReference>
<sequence>MCRKLTLVLLLVALVALDPTSALQKKKKRGIYHGLHGFALAGHAAVPLHGVPGFHKGYHPSPYARFPGLHKGSLGGVLPPGYALFPGGASVTSYQRNFPRYPTLYGAGLYPGFGVAPVKPLAGFAPTLATGLTPYAPAYPAAVPAAVPAAAAYPQAFVPLGAPAASGNTQQTYFATYPQKPLIPVAVPVQPDVPAKVPVVVQKPFYTAFSTVVPNGGLLPAGVYNPAVSNVQPQFVGIPVATGSASGVTPTYATTLSTGTTQVTQSPQQPWRPVVVNQPTPPTPTPPSNAYLPSYATSQGQIYISSTPAPALHDHHQQQSHHQTLLDLDQGSLHHQDGSGAFNGQPYDIASNHGRYTGPSSYDVDITHNGYQKKKKVIVRNDEELFAYYLIAKSTIIFTIYRTASCANSLCSFMPKGSSFAIDNESSVFCYC</sequence>
<keyword evidence="1" id="KW-0732">Signal</keyword>